<dbReference type="PROSITE" id="PS00775">
    <property type="entry name" value="GLYCOSYL_HYDROL_F3"/>
    <property type="match status" value="1"/>
</dbReference>
<keyword evidence="4 10" id="KW-0378">Hydrolase</keyword>
<dbReference type="GO" id="GO:0005975">
    <property type="term" value="P:carbohydrate metabolic process"/>
    <property type="evidence" value="ECO:0007669"/>
    <property type="project" value="InterPro"/>
</dbReference>
<keyword evidence="13" id="KW-1185">Reference proteome</keyword>
<dbReference type="PANTHER" id="PTHR30480">
    <property type="entry name" value="BETA-HEXOSAMINIDASE-RELATED"/>
    <property type="match status" value="1"/>
</dbReference>
<dbReference type="HAMAP" id="MF_00364">
    <property type="entry name" value="NagZ"/>
    <property type="match status" value="1"/>
</dbReference>
<dbReference type="GO" id="GO:0071555">
    <property type="term" value="P:cell wall organization"/>
    <property type="evidence" value="ECO:0007669"/>
    <property type="project" value="UniProtKB-KW"/>
</dbReference>
<dbReference type="GO" id="GO:0005737">
    <property type="term" value="C:cytoplasm"/>
    <property type="evidence" value="ECO:0007669"/>
    <property type="project" value="UniProtKB-SubCell"/>
</dbReference>
<feature type="binding site" evidence="10">
    <location>
        <position position="144"/>
    </location>
    <ligand>
        <name>substrate</name>
    </ligand>
</feature>
<dbReference type="InterPro" id="IPR001764">
    <property type="entry name" value="Glyco_hydro_3_N"/>
</dbReference>
<keyword evidence="9 10" id="KW-0961">Cell wall biogenesis/degradation</keyword>
<gene>
    <name evidence="10 12" type="primary">nagZ</name>
    <name evidence="12" type="ORF">F3N42_02605</name>
</gene>
<dbReference type="GO" id="GO:0008360">
    <property type="term" value="P:regulation of cell shape"/>
    <property type="evidence" value="ECO:0007669"/>
    <property type="project" value="UniProtKB-KW"/>
</dbReference>
<dbReference type="GO" id="GO:0009252">
    <property type="term" value="P:peptidoglycan biosynthetic process"/>
    <property type="evidence" value="ECO:0007669"/>
    <property type="project" value="UniProtKB-KW"/>
</dbReference>
<organism evidence="12 13">
    <name type="scientific">Marinihelvus fidelis</name>
    <dbReference type="NCBI Taxonomy" id="2613842"/>
    <lineage>
        <taxon>Bacteria</taxon>
        <taxon>Pseudomonadati</taxon>
        <taxon>Pseudomonadota</taxon>
        <taxon>Gammaproteobacteria</taxon>
        <taxon>Chromatiales</taxon>
        <taxon>Wenzhouxiangellaceae</taxon>
        <taxon>Marinihelvus</taxon>
    </lineage>
</organism>
<feature type="binding site" evidence="10">
    <location>
        <position position="71"/>
    </location>
    <ligand>
        <name>substrate</name>
    </ligand>
</feature>
<dbReference type="UniPathway" id="UPA00544"/>
<dbReference type="NCBIfam" id="NF003740">
    <property type="entry name" value="PRK05337.1"/>
    <property type="match status" value="1"/>
</dbReference>
<dbReference type="InterPro" id="IPR019800">
    <property type="entry name" value="Glyco_hydro_3_AS"/>
</dbReference>
<evidence type="ECO:0000256" key="4">
    <source>
        <dbReference type="ARBA" id="ARBA00022801"/>
    </source>
</evidence>
<evidence type="ECO:0000256" key="5">
    <source>
        <dbReference type="ARBA" id="ARBA00022960"/>
    </source>
</evidence>
<keyword evidence="5 10" id="KW-0133">Cell shape</keyword>
<dbReference type="EMBL" id="VYXP01000002">
    <property type="protein sequence ID" value="KAA9133262.1"/>
    <property type="molecule type" value="Genomic_DNA"/>
</dbReference>
<dbReference type="GO" id="GO:0051301">
    <property type="term" value="P:cell division"/>
    <property type="evidence" value="ECO:0007669"/>
    <property type="project" value="UniProtKB-KW"/>
</dbReference>
<comment type="catalytic activity">
    <reaction evidence="1 10">
        <text>Hydrolysis of terminal non-reducing N-acetyl-D-hexosamine residues in N-acetyl-beta-D-hexosaminides.</text>
        <dbReference type="EC" id="3.2.1.52"/>
    </reaction>
</comment>
<dbReference type="SUPFAM" id="SSF51445">
    <property type="entry name" value="(Trans)glycosidases"/>
    <property type="match status" value="1"/>
</dbReference>
<evidence type="ECO:0000313" key="12">
    <source>
        <dbReference type="EMBL" id="KAA9133262.1"/>
    </source>
</evidence>
<comment type="caution">
    <text evidence="12">The sequence shown here is derived from an EMBL/GenBank/DDBJ whole genome shotgun (WGS) entry which is preliminary data.</text>
</comment>
<name>A0A5N0TDZ6_9GAMM</name>
<dbReference type="InterPro" id="IPR036962">
    <property type="entry name" value="Glyco_hydro_3_N_sf"/>
</dbReference>
<dbReference type="GO" id="GO:0009254">
    <property type="term" value="P:peptidoglycan turnover"/>
    <property type="evidence" value="ECO:0007669"/>
    <property type="project" value="UniProtKB-UniRule"/>
</dbReference>
<evidence type="ECO:0000256" key="9">
    <source>
        <dbReference type="ARBA" id="ARBA00023316"/>
    </source>
</evidence>
<dbReference type="InterPro" id="IPR017853">
    <property type="entry name" value="GH"/>
</dbReference>
<dbReference type="InterPro" id="IPR050226">
    <property type="entry name" value="NagZ_Beta-hexosaminidase"/>
</dbReference>
<reference evidence="12 13" key="1">
    <citation type="submission" date="2019-09" db="EMBL/GenBank/DDBJ databases">
        <title>Wenzhouxiangella sp. Genome sequencing and assembly.</title>
        <authorList>
            <person name="Zhang R."/>
        </authorList>
    </citation>
    <scope>NUCLEOTIDE SEQUENCE [LARGE SCALE GENOMIC DNA]</scope>
    <source>
        <strain evidence="12 13">W260</strain>
    </source>
</reference>
<keyword evidence="3 10" id="KW-0132">Cell division</keyword>
<comment type="pathway">
    <text evidence="10">Cell wall biogenesis; peptidoglycan recycling.</text>
</comment>
<evidence type="ECO:0000256" key="1">
    <source>
        <dbReference type="ARBA" id="ARBA00001231"/>
    </source>
</evidence>
<proteinExistence type="inferred from homology"/>
<evidence type="ECO:0000256" key="3">
    <source>
        <dbReference type="ARBA" id="ARBA00022618"/>
    </source>
</evidence>
<keyword evidence="8 10" id="KW-0131">Cell cycle</keyword>
<dbReference type="Pfam" id="PF00933">
    <property type="entry name" value="Glyco_hydro_3"/>
    <property type="match status" value="1"/>
</dbReference>
<evidence type="ECO:0000313" key="13">
    <source>
        <dbReference type="Proteomes" id="UP000325372"/>
    </source>
</evidence>
<keyword evidence="6 10" id="KW-0573">Peptidoglycan synthesis</keyword>
<evidence type="ECO:0000256" key="7">
    <source>
        <dbReference type="ARBA" id="ARBA00023295"/>
    </source>
</evidence>
<feature type="binding site" evidence="10">
    <location>
        <position position="79"/>
    </location>
    <ligand>
        <name>substrate</name>
    </ligand>
</feature>
<evidence type="ECO:0000256" key="10">
    <source>
        <dbReference type="HAMAP-Rule" id="MF_00364"/>
    </source>
</evidence>
<keyword evidence="7 10" id="KW-0326">Glycosidase</keyword>
<feature type="site" description="Important for catalytic activity" evidence="10">
    <location>
        <position position="185"/>
    </location>
</feature>
<dbReference type="GO" id="GO:0004563">
    <property type="term" value="F:beta-N-acetylhexosaminidase activity"/>
    <property type="evidence" value="ECO:0007669"/>
    <property type="project" value="UniProtKB-UniRule"/>
</dbReference>
<protein>
    <recommendedName>
        <fullName evidence="10">Beta-hexosaminidase</fullName>
        <ecNumber evidence="10">3.2.1.52</ecNumber>
    </recommendedName>
    <alternativeName>
        <fullName evidence="10">Beta-N-acetylhexosaminidase</fullName>
    </alternativeName>
    <alternativeName>
        <fullName evidence="10">N-acetyl-beta-glucosaminidase</fullName>
    </alternativeName>
</protein>
<comment type="similarity">
    <text evidence="10">Belongs to the glycosyl hydrolase 3 family. NagZ subfamily.</text>
</comment>
<dbReference type="AlphaFoldDB" id="A0A5N0TDZ6"/>
<keyword evidence="2 10" id="KW-0963">Cytoplasm</keyword>
<feature type="active site" description="Proton donor/acceptor" evidence="10">
    <location>
        <position position="187"/>
    </location>
</feature>
<dbReference type="Proteomes" id="UP000325372">
    <property type="component" value="Unassembled WGS sequence"/>
</dbReference>
<sequence>MEPGMSEAVPGPVLIGVEGLELSARERDWLAHPAVGGVVLFARNYADIGQLEALNASIREAAVAPMLICVDHEGGRVQRFHDGFTRLPPLALLGRMYADAPDTAADFAYRHARVMATELLVAGVDLSFAPVLDLDVESCVIGNRSFGADPEVVATLGRHYLAGLHDSGMKACGKHFPGHGSVRADSHVDTVTDPRGWDAIAASDLKPFQALLPELDSLMMAHVIYPEVDERPAGYSGRWVRDILRGQLGYGGVVFSDDLGMQAAGFAGGIADRLALALEAGCDAALVCHHEEVAELLPRLGDVAPCPALARLAGVVSVTREELATVSEWRHWQQSLLSLEQSQWA</sequence>
<evidence type="ECO:0000256" key="2">
    <source>
        <dbReference type="ARBA" id="ARBA00022490"/>
    </source>
</evidence>
<accession>A0A5N0TDZ6</accession>
<evidence type="ECO:0000256" key="6">
    <source>
        <dbReference type="ARBA" id="ARBA00022984"/>
    </source>
</evidence>
<evidence type="ECO:0000256" key="8">
    <source>
        <dbReference type="ARBA" id="ARBA00023306"/>
    </source>
</evidence>
<comment type="subcellular location">
    <subcellularLocation>
        <location evidence="10">Cytoplasm</location>
    </subcellularLocation>
</comment>
<comment type="function">
    <text evidence="10">Plays a role in peptidoglycan recycling by cleaving the terminal beta-1,4-linked N-acetylglucosamine (GlcNAc) from peptide-linked peptidoglycan fragments, giving rise to free GlcNAc, anhydro-N-acetylmuramic acid and anhydro-N-acetylmuramic acid-linked peptides.</text>
</comment>
<dbReference type="InterPro" id="IPR022956">
    <property type="entry name" value="Beta_hexosaminidase_bac"/>
</dbReference>
<dbReference type="PANTHER" id="PTHR30480:SF13">
    <property type="entry name" value="BETA-HEXOSAMINIDASE"/>
    <property type="match status" value="1"/>
</dbReference>
<dbReference type="EC" id="3.2.1.52" evidence="10"/>
<feature type="binding site" evidence="10">
    <location>
        <begin position="174"/>
        <end position="175"/>
    </location>
    <ligand>
        <name>substrate</name>
    </ligand>
</feature>
<evidence type="ECO:0000259" key="11">
    <source>
        <dbReference type="Pfam" id="PF00933"/>
    </source>
</evidence>
<dbReference type="Gene3D" id="3.20.20.300">
    <property type="entry name" value="Glycoside hydrolase, family 3, N-terminal domain"/>
    <property type="match status" value="1"/>
</dbReference>
<feature type="domain" description="Glycoside hydrolase family 3 N-terminal" evidence="11">
    <location>
        <begin position="21"/>
        <end position="292"/>
    </location>
</feature>
<feature type="active site" description="Nucleophile" evidence="10">
    <location>
        <position position="257"/>
    </location>
</feature>